<reference evidence="1" key="2">
    <citation type="journal article" date="2015" name="Data Brief">
        <title>Shoot transcriptome of the giant reed, Arundo donax.</title>
        <authorList>
            <person name="Barrero R.A."/>
            <person name="Guerrero F.D."/>
            <person name="Moolhuijzen P."/>
            <person name="Goolsby J.A."/>
            <person name="Tidwell J."/>
            <person name="Bellgard S.E."/>
            <person name="Bellgard M.I."/>
        </authorList>
    </citation>
    <scope>NUCLEOTIDE SEQUENCE</scope>
    <source>
        <tissue evidence="1">Shoot tissue taken approximately 20 cm above the soil surface</tissue>
    </source>
</reference>
<dbReference type="AlphaFoldDB" id="A0A0A9CFH5"/>
<protein>
    <submittedName>
        <fullName evidence="1">Uncharacterized protein</fullName>
    </submittedName>
</protein>
<name>A0A0A9CFH5_ARUDO</name>
<dbReference type="EMBL" id="GBRH01227628">
    <property type="protein sequence ID" value="JAD70267.1"/>
    <property type="molecule type" value="Transcribed_RNA"/>
</dbReference>
<evidence type="ECO:0000313" key="1">
    <source>
        <dbReference type="EMBL" id="JAD70267.1"/>
    </source>
</evidence>
<reference evidence="1" key="1">
    <citation type="submission" date="2014-09" db="EMBL/GenBank/DDBJ databases">
        <authorList>
            <person name="Magalhaes I.L.F."/>
            <person name="Oliveira U."/>
            <person name="Santos F.R."/>
            <person name="Vidigal T.H.D.A."/>
            <person name="Brescovit A.D."/>
            <person name="Santos A.J."/>
        </authorList>
    </citation>
    <scope>NUCLEOTIDE SEQUENCE</scope>
    <source>
        <tissue evidence="1">Shoot tissue taken approximately 20 cm above the soil surface</tissue>
    </source>
</reference>
<sequence length="45" mass="5360">MKCLSSSSRKMSLQLKWGIYLSMQFLVQMMESLLESELWSRTRLC</sequence>
<accession>A0A0A9CFH5</accession>
<proteinExistence type="predicted"/>
<organism evidence="1">
    <name type="scientific">Arundo donax</name>
    <name type="common">Giant reed</name>
    <name type="synonym">Donax arundinaceus</name>
    <dbReference type="NCBI Taxonomy" id="35708"/>
    <lineage>
        <taxon>Eukaryota</taxon>
        <taxon>Viridiplantae</taxon>
        <taxon>Streptophyta</taxon>
        <taxon>Embryophyta</taxon>
        <taxon>Tracheophyta</taxon>
        <taxon>Spermatophyta</taxon>
        <taxon>Magnoliopsida</taxon>
        <taxon>Liliopsida</taxon>
        <taxon>Poales</taxon>
        <taxon>Poaceae</taxon>
        <taxon>PACMAD clade</taxon>
        <taxon>Arundinoideae</taxon>
        <taxon>Arundineae</taxon>
        <taxon>Arundo</taxon>
    </lineage>
</organism>